<comment type="caution">
    <text evidence="1">The sequence shown here is derived from an EMBL/GenBank/DDBJ whole genome shotgun (WGS) entry which is preliminary data.</text>
</comment>
<dbReference type="EMBL" id="JABEVX010000004">
    <property type="protein sequence ID" value="NNT72293.1"/>
    <property type="molecule type" value="Genomic_DNA"/>
</dbReference>
<protein>
    <submittedName>
        <fullName evidence="1">Uncharacterized protein</fullName>
    </submittedName>
</protein>
<keyword evidence="2" id="KW-1185">Reference proteome</keyword>
<organism evidence="1 2">
    <name type="scientific">Flavobacterium rivulicola</name>
    <dbReference type="NCBI Taxonomy" id="2732161"/>
    <lineage>
        <taxon>Bacteria</taxon>
        <taxon>Pseudomonadati</taxon>
        <taxon>Bacteroidota</taxon>
        <taxon>Flavobacteriia</taxon>
        <taxon>Flavobacteriales</taxon>
        <taxon>Flavobacteriaceae</taxon>
        <taxon>Flavobacterium</taxon>
    </lineage>
</organism>
<proteinExistence type="predicted"/>
<accession>A0A7Y3R9C9</accession>
<name>A0A7Y3R9C9_9FLAO</name>
<gene>
    <name evidence="1" type="ORF">HKT18_08720</name>
</gene>
<evidence type="ECO:0000313" key="2">
    <source>
        <dbReference type="Proteomes" id="UP000536509"/>
    </source>
</evidence>
<reference evidence="1 2" key="1">
    <citation type="submission" date="2020-05" db="EMBL/GenBank/DDBJ databases">
        <title>Draft genome of Flavobacterium sp. IMCC34852.</title>
        <authorList>
            <person name="Song J."/>
            <person name="Cho J.-C."/>
        </authorList>
    </citation>
    <scope>NUCLEOTIDE SEQUENCE [LARGE SCALE GENOMIC DNA]</scope>
    <source>
        <strain evidence="1 2">IMCC34852</strain>
    </source>
</reference>
<dbReference type="RefSeq" id="WP_171222473.1">
    <property type="nucleotide sequence ID" value="NZ_CP121446.1"/>
</dbReference>
<sequence>MGLFNNHEKKVIAELCKKSEDISNDISKEINELLDDLKTDYEENKVVLKEFNDFVSELEAKLSPQDLEKLHSFSSRLYKVKRCAKKGVEAMRELARDQKKATSETIREYQEYLYA</sequence>
<dbReference type="AlphaFoldDB" id="A0A7Y3R9C9"/>
<dbReference type="Proteomes" id="UP000536509">
    <property type="component" value="Unassembled WGS sequence"/>
</dbReference>
<evidence type="ECO:0000313" key="1">
    <source>
        <dbReference type="EMBL" id="NNT72293.1"/>
    </source>
</evidence>